<organism evidence="2 3">
    <name type="scientific">Edaphobacillus lindanitolerans</name>
    <dbReference type="NCBI Taxonomy" id="550447"/>
    <lineage>
        <taxon>Bacteria</taxon>
        <taxon>Bacillati</taxon>
        <taxon>Bacillota</taxon>
        <taxon>Bacilli</taxon>
        <taxon>Bacillales</taxon>
        <taxon>Bacillaceae</taxon>
        <taxon>Edaphobacillus</taxon>
    </lineage>
</organism>
<dbReference type="PANTHER" id="PTHR11895">
    <property type="entry name" value="TRANSAMIDASE"/>
    <property type="match status" value="1"/>
</dbReference>
<dbReference type="OrthoDB" id="9811471at2"/>
<reference evidence="3" key="1">
    <citation type="submission" date="2017-01" db="EMBL/GenBank/DDBJ databases">
        <authorList>
            <person name="Varghese N."/>
            <person name="Submissions S."/>
        </authorList>
    </citation>
    <scope>NUCLEOTIDE SEQUENCE [LARGE SCALE GENOMIC DNA]</scope>
    <source>
        <strain evidence="3">MNA4</strain>
    </source>
</reference>
<proteinExistence type="predicted"/>
<dbReference type="Pfam" id="PF01425">
    <property type="entry name" value="Amidase"/>
    <property type="match status" value="1"/>
</dbReference>
<dbReference type="InterPro" id="IPR000120">
    <property type="entry name" value="Amidase"/>
</dbReference>
<dbReference type="PANTHER" id="PTHR11895:SF176">
    <property type="entry name" value="AMIDASE AMID-RELATED"/>
    <property type="match status" value="1"/>
</dbReference>
<gene>
    <name evidence="2" type="ORF">SAMN05428946_0876</name>
</gene>
<dbReference type="GO" id="GO:0016740">
    <property type="term" value="F:transferase activity"/>
    <property type="evidence" value="ECO:0007669"/>
    <property type="project" value="UniProtKB-KW"/>
</dbReference>
<dbReference type="RefSeq" id="WP_076757111.1">
    <property type="nucleotide sequence ID" value="NZ_FTPL01000001.1"/>
</dbReference>
<dbReference type="Gene3D" id="3.90.1300.10">
    <property type="entry name" value="Amidase signature (AS) domain"/>
    <property type="match status" value="1"/>
</dbReference>
<accession>A0A1U7PN83</accession>
<feature type="domain" description="Amidase" evidence="1">
    <location>
        <begin position="19"/>
        <end position="442"/>
    </location>
</feature>
<protein>
    <submittedName>
        <fullName evidence="2">Aspartyl-tRNA(Asn)/glutamyl-tRNA(Gln) amidotransferase subunit A</fullName>
    </submittedName>
</protein>
<dbReference type="Proteomes" id="UP000187550">
    <property type="component" value="Unassembled WGS sequence"/>
</dbReference>
<dbReference type="SUPFAM" id="SSF75304">
    <property type="entry name" value="Amidase signature (AS) enzymes"/>
    <property type="match status" value="1"/>
</dbReference>
<keyword evidence="2" id="KW-0808">Transferase</keyword>
<dbReference type="AlphaFoldDB" id="A0A1U7PN83"/>
<dbReference type="InterPro" id="IPR023631">
    <property type="entry name" value="Amidase_dom"/>
</dbReference>
<dbReference type="STRING" id="550447.SAMN05428946_0876"/>
<dbReference type="EMBL" id="FTPL01000001">
    <property type="protein sequence ID" value="SIT72554.1"/>
    <property type="molecule type" value="Genomic_DNA"/>
</dbReference>
<dbReference type="PROSITE" id="PS00571">
    <property type="entry name" value="AMIDASES"/>
    <property type="match status" value="1"/>
</dbReference>
<evidence type="ECO:0000313" key="3">
    <source>
        <dbReference type="Proteomes" id="UP000187550"/>
    </source>
</evidence>
<evidence type="ECO:0000259" key="1">
    <source>
        <dbReference type="Pfam" id="PF01425"/>
    </source>
</evidence>
<name>A0A1U7PN83_9BACI</name>
<sequence>MTFTDLNRKMKAGKISSLELVQESLKRIAEENPATNAFITIAAGEALETAAVLDREAAAGKFRGPLHGIPVAVKDLIDTKGIRTTMGSKVYADNVPDADAEVVRKLKEAGAVLIGKTNTHEFAYGPIGDRSYFGASRNPYDPNKITGGSSGGSGAAVGAGMVVAAIGTDTGGSIRIPAAACGIVGMKPTFGLVSKTGSFPLAYTLDHIGPMTLTVKDNAVLLNVMAGHDPHDPYSLKSDSQEDYASEIGKGVRGIVIGVPDWYFDRIDPEVRAAAEHCLELYEGLGAVVRKVKMPVIPKIALAQFITIQAEAAAVHQETLKNHGGEVDEEVYERLVASLSVKGYEYVDAQVGRPELIREYNRVFDEADVLLTPTIPMLPTCIGQREAEIGNETEAVRSALLRLTSPTNYTGNPSLSIPSGLSGSGLPIGVQLIGKHRTEATLYRVAYALEQELGLQRVNGRIQPVLAAE</sequence>
<dbReference type="InterPro" id="IPR020556">
    <property type="entry name" value="Amidase_CS"/>
</dbReference>
<evidence type="ECO:0000313" key="2">
    <source>
        <dbReference type="EMBL" id="SIT72554.1"/>
    </source>
</evidence>
<keyword evidence="3" id="KW-1185">Reference proteome</keyword>
<dbReference type="InterPro" id="IPR036928">
    <property type="entry name" value="AS_sf"/>
</dbReference>